<dbReference type="GO" id="GO:0005770">
    <property type="term" value="C:late endosome"/>
    <property type="evidence" value="ECO:0007669"/>
    <property type="project" value="TreeGrafter"/>
</dbReference>
<comment type="caution">
    <text evidence="1">The sequence shown here is derived from an EMBL/GenBank/DDBJ whole genome shotgun (WGS) entry which is preliminary data.</text>
</comment>
<proteinExistence type="predicted"/>
<dbReference type="GO" id="GO:0030897">
    <property type="term" value="C:HOPS complex"/>
    <property type="evidence" value="ECO:0007669"/>
    <property type="project" value="TreeGrafter"/>
</dbReference>
<dbReference type="AlphaFoldDB" id="A0A392PCF5"/>
<dbReference type="GO" id="GO:0006623">
    <property type="term" value="P:protein targeting to vacuole"/>
    <property type="evidence" value="ECO:0007669"/>
    <property type="project" value="InterPro"/>
</dbReference>
<dbReference type="Proteomes" id="UP000265520">
    <property type="component" value="Unassembled WGS sequence"/>
</dbReference>
<reference evidence="1 2" key="1">
    <citation type="journal article" date="2018" name="Front. Plant Sci.">
        <title>Red Clover (Trifolium pratense) and Zigzag Clover (T. medium) - A Picture of Genomic Similarities and Differences.</title>
        <authorList>
            <person name="Dluhosova J."/>
            <person name="Istvanek J."/>
            <person name="Nedelnik J."/>
            <person name="Repkova J."/>
        </authorList>
    </citation>
    <scope>NUCLEOTIDE SEQUENCE [LARGE SCALE GENOMIC DNA]</scope>
    <source>
        <strain evidence="2">cv. 10/8</strain>
        <tissue evidence="1">Leaf</tissue>
    </source>
</reference>
<accession>A0A392PCF5</accession>
<dbReference type="PANTHER" id="PTHR12616:SF8">
    <property type="entry name" value="VACUOLAR PROTEIN SORTING-ASSOCIATED PROTEIN 8 HOMOLOG"/>
    <property type="match status" value="1"/>
</dbReference>
<dbReference type="PANTHER" id="PTHR12616">
    <property type="entry name" value="VACUOLAR PROTEIN SORTING VPS41"/>
    <property type="match status" value="1"/>
</dbReference>
<dbReference type="GO" id="GO:0034058">
    <property type="term" value="P:endosomal vesicle fusion"/>
    <property type="evidence" value="ECO:0007669"/>
    <property type="project" value="TreeGrafter"/>
</dbReference>
<protein>
    <submittedName>
        <fullName evidence="1">Vacuolar protein sorting-associated protein 8</fullName>
    </submittedName>
</protein>
<name>A0A392PCF5_9FABA</name>
<evidence type="ECO:0000313" key="1">
    <source>
        <dbReference type="EMBL" id="MCI08976.1"/>
    </source>
</evidence>
<sequence>MLVVLTSTGQLNLFAKDGTVIHQTSFGVDGIGGDELLSYHTHFVNIYGNPEKGYHNSIAIRGTSIYILGPTHLIVSRLLPWKERILVLRKAGDWMGALNMAMTLYDGHAHGVVDLPRTLDAIHEAIMPFLEELLTSYVDEVFSYISVAFCNQIGKPDQPNDSNSRSNSVNSEIKEQYTRVGGVAVEFCCHIKRTDILFDKIFSKFIDVHVQQRGIVFAFCGRILF</sequence>
<evidence type="ECO:0000313" key="2">
    <source>
        <dbReference type="Proteomes" id="UP000265520"/>
    </source>
</evidence>
<organism evidence="1 2">
    <name type="scientific">Trifolium medium</name>
    <dbReference type="NCBI Taxonomy" id="97028"/>
    <lineage>
        <taxon>Eukaryota</taxon>
        <taxon>Viridiplantae</taxon>
        <taxon>Streptophyta</taxon>
        <taxon>Embryophyta</taxon>
        <taxon>Tracheophyta</taxon>
        <taxon>Spermatophyta</taxon>
        <taxon>Magnoliopsida</taxon>
        <taxon>eudicotyledons</taxon>
        <taxon>Gunneridae</taxon>
        <taxon>Pentapetalae</taxon>
        <taxon>rosids</taxon>
        <taxon>fabids</taxon>
        <taxon>Fabales</taxon>
        <taxon>Fabaceae</taxon>
        <taxon>Papilionoideae</taxon>
        <taxon>50 kb inversion clade</taxon>
        <taxon>NPAAA clade</taxon>
        <taxon>Hologalegina</taxon>
        <taxon>IRL clade</taxon>
        <taxon>Trifolieae</taxon>
        <taxon>Trifolium</taxon>
    </lineage>
</organism>
<dbReference type="InterPro" id="IPR045111">
    <property type="entry name" value="Vps41/Vps8"/>
</dbReference>
<dbReference type="EMBL" id="LXQA010070946">
    <property type="protein sequence ID" value="MCI08976.1"/>
    <property type="molecule type" value="Genomic_DNA"/>
</dbReference>
<keyword evidence="2" id="KW-1185">Reference proteome</keyword>